<evidence type="ECO:0000256" key="1">
    <source>
        <dbReference type="ARBA" id="ARBA00022679"/>
    </source>
</evidence>
<reference evidence="5" key="2">
    <citation type="submission" date="2015-01" db="EMBL/GenBank/DDBJ databases">
        <title>Evolutionary Origins and Diversification of the Mycorrhizal Mutualists.</title>
        <authorList>
            <consortium name="DOE Joint Genome Institute"/>
            <consortium name="Mycorrhizal Genomics Consortium"/>
            <person name="Kohler A."/>
            <person name="Kuo A."/>
            <person name="Nagy L.G."/>
            <person name="Floudas D."/>
            <person name="Copeland A."/>
            <person name="Barry K.W."/>
            <person name="Cichocki N."/>
            <person name="Veneault-Fourrey C."/>
            <person name="LaButti K."/>
            <person name="Lindquist E.A."/>
            <person name="Lipzen A."/>
            <person name="Lundell T."/>
            <person name="Morin E."/>
            <person name="Murat C."/>
            <person name="Riley R."/>
            <person name="Ohm R."/>
            <person name="Sun H."/>
            <person name="Tunlid A."/>
            <person name="Henrissat B."/>
            <person name="Grigoriev I.V."/>
            <person name="Hibbett D.S."/>
            <person name="Martin F."/>
        </authorList>
    </citation>
    <scope>NUCLEOTIDE SEQUENCE [LARGE SCALE GENOMIC DNA]</scope>
    <source>
        <strain evidence="5">h7</strain>
    </source>
</reference>
<dbReference type="AlphaFoldDB" id="A0A0C3CM78"/>
<dbReference type="PANTHER" id="PTHR13947">
    <property type="entry name" value="GNAT FAMILY N-ACETYLTRANSFERASE"/>
    <property type="match status" value="1"/>
</dbReference>
<feature type="region of interest" description="Disordered" evidence="2">
    <location>
        <begin position="1"/>
        <end position="23"/>
    </location>
</feature>
<dbReference type="HOGENOM" id="CLU_1441212_0_0_1"/>
<gene>
    <name evidence="4" type="ORF">M413DRAFT_438922</name>
</gene>
<feature type="transmembrane region" description="Helical" evidence="3">
    <location>
        <begin position="70"/>
        <end position="86"/>
    </location>
</feature>
<evidence type="ECO:0000256" key="2">
    <source>
        <dbReference type="SAM" id="MobiDB-lite"/>
    </source>
</evidence>
<proteinExistence type="predicted"/>
<reference evidence="4 5" key="1">
    <citation type="submission" date="2014-04" db="EMBL/GenBank/DDBJ databases">
        <authorList>
            <consortium name="DOE Joint Genome Institute"/>
            <person name="Kuo A."/>
            <person name="Gay G."/>
            <person name="Dore J."/>
            <person name="Kohler A."/>
            <person name="Nagy L.G."/>
            <person name="Floudas D."/>
            <person name="Copeland A."/>
            <person name="Barry K.W."/>
            <person name="Cichocki N."/>
            <person name="Veneault-Fourrey C."/>
            <person name="LaButti K."/>
            <person name="Lindquist E.A."/>
            <person name="Lipzen A."/>
            <person name="Lundell T."/>
            <person name="Morin E."/>
            <person name="Murat C."/>
            <person name="Sun H."/>
            <person name="Tunlid A."/>
            <person name="Henrissat B."/>
            <person name="Grigoriev I.V."/>
            <person name="Hibbett D.S."/>
            <person name="Martin F."/>
            <person name="Nordberg H.P."/>
            <person name="Cantor M.N."/>
            <person name="Hua S.X."/>
        </authorList>
    </citation>
    <scope>NUCLEOTIDE SEQUENCE [LARGE SCALE GENOMIC DNA]</scope>
    <source>
        <strain evidence="5">h7</strain>
    </source>
</reference>
<keyword evidence="3" id="KW-0472">Membrane</keyword>
<evidence type="ECO:0000313" key="5">
    <source>
        <dbReference type="Proteomes" id="UP000053424"/>
    </source>
</evidence>
<keyword evidence="5" id="KW-1185">Reference proteome</keyword>
<evidence type="ECO:0000256" key="3">
    <source>
        <dbReference type="SAM" id="Phobius"/>
    </source>
</evidence>
<keyword evidence="1" id="KW-0808">Transferase</keyword>
<keyword evidence="3" id="KW-1133">Transmembrane helix</keyword>
<evidence type="ECO:0008006" key="6">
    <source>
        <dbReference type="Google" id="ProtNLM"/>
    </source>
</evidence>
<feature type="transmembrane region" description="Helical" evidence="3">
    <location>
        <begin position="92"/>
        <end position="111"/>
    </location>
</feature>
<dbReference type="PANTHER" id="PTHR13947:SF37">
    <property type="entry name" value="LD18367P"/>
    <property type="match status" value="1"/>
</dbReference>
<feature type="compositionally biased region" description="Polar residues" evidence="2">
    <location>
        <begin position="13"/>
        <end position="23"/>
    </location>
</feature>
<keyword evidence="3" id="KW-0812">Transmembrane</keyword>
<name>A0A0C3CM78_HEBCY</name>
<dbReference type="Proteomes" id="UP000053424">
    <property type="component" value="Unassembled WGS sequence"/>
</dbReference>
<dbReference type="InterPro" id="IPR050769">
    <property type="entry name" value="NAT_camello-type"/>
</dbReference>
<sequence length="188" mass="21244">MSNPRYLEKNFPLDSNTHPQNGVNSKKHIHVRLLKDSDQAHVRELFESSMTTGDASPFESAMKAQRRSPAAFLSYFLTIFGTFMATRSRQPIATFGYSILAFTGCITFFLYRRYLKASFIGFLKQSFEGDLANIPKHYKLMRHSGESDDEKLRATDKSCFWVAELDEGGSEPTIVGCIGLGASYYDTH</sequence>
<dbReference type="GO" id="GO:0008080">
    <property type="term" value="F:N-acetyltransferase activity"/>
    <property type="evidence" value="ECO:0007669"/>
    <property type="project" value="InterPro"/>
</dbReference>
<protein>
    <recommendedName>
        <fullName evidence="6">N-acetyltransferase domain-containing protein</fullName>
    </recommendedName>
</protein>
<dbReference type="STRING" id="686832.A0A0C3CM78"/>
<accession>A0A0C3CM78</accession>
<evidence type="ECO:0000313" key="4">
    <source>
        <dbReference type="EMBL" id="KIM49790.1"/>
    </source>
</evidence>
<dbReference type="EMBL" id="KN831768">
    <property type="protein sequence ID" value="KIM49790.1"/>
    <property type="molecule type" value="Genomic_DNA"/>
</dbReference>
<organism evidence="4 5">
    <name type="scientific">Hebeloma cylindrosporum</name>
    <dbReference type="NCBI Taxonomy" id="76867"/>
    <lineage>
        <taxon>Eukaryota</taxon>
        <taxon>Fungi</taxon>
        <taxon>Dikarya</taxon>
        <taxon>Basidiomycota</taxon>
        <taxon>Agaricomycotina</taxon>
        <taxon>Agaricomycetes</taxon>
        <taxon>Agaricomycetidae</taxon>
        <taxon>Agaricales</taxon>
        <taxon>Agaricineae</taxon>
        <taxon>Hymenogastraceae</taxon>
        <taxon>Hebeloma</taxon>
    </lineage>
</organism>